<dbReference type="InterPro" id="IPR008306">
    <property type="entry name" value="UCP018008"/>
</dbReference>
<accession>A0A2S8BRH5</accession>
<evidence type="ECO:0000313" key="2">
    <source>
        <dbReference type="Proteomes" id="UP000238296"/>
    </source>
</evidence>
<dbReference type="Pfam" id="PF04250">
    <property type="entry name" value="DUF429"/>
    <property type="match status" value="1"/>
</dbReference>
<dbReference type="Proteomes" id="UP000238296">
    <property type="component" value="Unassembled WGS sequence"/>
</dbReference>
<gene>
    <name evidence="1" type="ORF">C1Y40_00520</name>
</gene>
<sequence length="293" mass="32203">MRHSGRMYFVGLDLAWGEKNRTGVAVVDADGRLLHVSSVQDDASIEDAVAPYVSGDCLVAIDAPLIVTNPTGYRPCERALNHDFQRFEAGARPAYTGRPEFGDPRGARIATALTLDMNPASSAARRAIEVYPHPATVALFGLPQTLKYKRGAFEVRQRELLQLMTLIEGLDTASPRLRVNHNVSWVELRKRVAAATRPGQLDRDEDPVDAVLCAYVALYSYHRPEDVTLYGDFATGYILTPTLPPDLAPTPRRPAVPAADADELRERVAHVAALLDAAQLGLAEIRRQLEDEQ</sequence>
<evidence type="ECO:0000313" key="1">
    <source>
        <dbReference type="EMBL" id="PQM49249.1"/>
    </source>
</evidence>
<dbReference type="AlphaFoldDB" id="A0A2S8BRH5"/>
<name>A0A2S8BRH5_9MYCO</name>
<proteinExistence type="predicted"/>
<dbReference type="EMBL" id="PPEA01000082">
    <property type="protein sequence ID" value="PQM49249.1"/>
    <property type="molecule type" value="Genomic_DNA"/>
</dbReference>
<dbReference type="InterPro" id="IPR007362">
    <property type="entry name" value="DUF429"/>
</dbReference>
<reference evidence="1 2" key="1">
    <citation type="journal article" date="2017" name="Int. J. Syst. Evol. Microbiol.">
        <title>Mycobacterium talmoniae sp. nov., a slowly growing mycobacterium isolated from human respiratory samples.</title>
        <authorList>
            <person name="Davidson R.M."/>
            <person name="DeGroote M.A."/>
            <person name="Marola J.L."/>
            <person name="Buss S."/>
            <person name="Jones V."/>
            <person name="McNeil M.R."/>
            <person name="Freifeld A.G."/>
            <person name="Elaine Epperson L."/>
            <person name="Hasan N.A."/>
            <person name="Jackson M."/>
            <person name="Iwen P.C."/>
            <person name="Salfinger M."/>
            <person name="Strong M."/>
        </authorList>
    </citation>
    <scope>NUCLEOTIDE SEQUENCE [LARGE SCALE GENOMIC DNA]</scope>
    <source>
        <strain evidence="1 2">ATCC BAA-2683</strain>
    </source>
</reference>
<organism evidence="1 2">
    <name type="scientific">Mycobacterium talmoniae</name>
    <dbReference type="NCBI Taxonomy" id="1858794"/>
    <lineage>
        <taxon>Bacteria</taxon>
        <taxon>Bacillati</taxon>
        <taxon>Actinomycetota</taxon>
        <taxon>Actinomycetes</taxon>
        <taxon>Mycobacteriales</taxon>
        <taxon>Mycobacteriaceae</taxon>
        <taxon>Mycobacterium</taxon>
    </lineage>
</organism>
<evidence type="ECO:0008006" key="3">
    <source>
        <dbReference type="Google" id="ProtNLM"/>
    </source>
</evidence>
<comment type="caution">
    <text evidence="1">The sequence shown here is derived from an EMBL/GenBank/DDBJ whole genome shotgun (WGS) entry which is preliminary data.</text>
</comment>
<dbReference type="PIRSF" id="PIRSF018008">
    <property type="entry name" value="UCP018008"/>
    <property type="match status" value="1"/>
</dbReference>
<protein>
    <recommendedName>
        <fullName evidence="3">GTP pyrophosphokinase</fullName>
    </recommendedName>
</protein>